<dbReference type="GO" id="GO:0015891">
    <property type="term" value="P:siderophore transport"/>
    <property type="evidence" value="ECO:0007669"/>
    <property type="project" value="InterPro"/>
</dbReference>
<evidence type="ECO:0000256" key="16">
    <source>
        <dbReference type="RuleBase" id="RU003357"/>
    </source>
</evidence>
<feature type="signal peptide" evidence="18">
    <location>
        <begin position="1"/>
        <end position="26"/>
    </location>
</feature>
<keyword evidence="22" id="KW-1185">Reference proteome</keyword>
<dbReference type="Pfam" id="PF07715">
    <property type="entry name" value="Plug"/>
    <property type="match status" value="1"/>
</dbReference>
<dbReference type="OrthoDB" id="9760333at2"/>
<organism evidence="21 22">
    <name type="scientific">Methylocapsa palsarum</name>
    <dbReference type="NCBI Taxonomy" id="1612308"/>
    <lineage>
        <taxon>Bacteria</taxon>
        <taxon>Pseudomonadati</taxon>
        <taxon>Pseudomonadota</taxon>
        <taxon>Alphaproteobacteria</taxon>
        <taxon>Hyphomicrobiales</taxon>
        <taxon>Beijerinckiaceae</taxon>
        <taxon>Methylocapsa</taxon>
    </lineage>
</organism>
<keyword evidence="11 14" id="KW-0472">Membrane</keyword>
<feature type="region of interest" description="Disordered" evidence="17">
    <location>
        <begin position="37"/>
        <end position="76"/>
    </location>
</feature>
<dbReference type="InterPro" id="IPR010917">
    <property type="entry name" value="TonB_rcpt_CS"/>
</dbReference>
<evidence type="ECO:0000256" key="9">
    <source>
        <dbReference type="ARBA" id="ARBA00023065"/>
    </source>
</evidence>
<proteinExistence type="inferred from homology"/>
<evidence type="ECO:0000256" key="12">
    <source>
        <dbReference type="ARBA" id="ARBA00023170"/>
    </source>
</evidence>
<name>A0A1I4BN84_9HYPH</name>
<accession>A0A1I4BN84</accession>
<dbReference type="CDD" id="cd01347">
    <property type="entry name" value="ligand_gated_channel"/>
    <property type="match status" value="1"/>
</dbReference>
<dbReference type="PANTHER" id="PTHR32552:SF68">
    <property type="entry name" value="FERRICHROME OUTER MEMBRANE TRANSPORTER_PHAGE RECEPTOR"/>
    <property type="match status" value="1"/>
</dbReference>
<dbReference type="Proteomes" id="UP000198755">
    <property type="component" value="Unassembled WGS sequence"/>
</dbReference>
<dbReference type="Gene3D" id="2.170.130.10">
    <property type="entry name" value="TonB-dependent receptor, plug domain"/>
    <property type="match status" value="1"/>
</dbReference>
<gene>
    <name evidence="21" type="ORF">SAMN05444581_11581</name>
</gene>
<dbReference type="GO" id="GO:0015344">
    <property type="term" value="F:siderophore uptake transmembrane transporter activity"/>
    <property type="evidence" value="ECO:0007669"/>
    <property type="project" value="TreeGrafter"/>
</dbReference>
<dbReference type="STRING" id="1612308.SAMN05444581_11581"/>
<evidence type="ECO:0000259" key="20">
    <source>
        <dbReference type="Pfam" id="PF07715"/>
    </source>
</evidence>
<evidence type="ECO:0000256" key="13">
    <source>
        <dbReference type="ARBA" id="ARBA00023237"/>
    </source>
</evidence>
<evidence type="ECO:0000256" key="3">
    <source>
        <dbReference type="ARBA" id="ARBA00022448"/>
    </source>
</evidence>
<keyword evidence="3 14" id="KW-0813">Transport</keyword>
<evidence type="ECO:0000256" key="18">
    <source>
        <dbReference type="SAM" id="SignalP"/>
    </source>
</evidence>
<evidence type="ECO:0000256" key="7">
    <source>
        <dbReference type="ARBA" id="ARBA00022729"/>
    </source>
</evidence>
<feature type="domain" description="TonB-dependent receptor-like beta-barrel" evidence="19">
    <location>
        <begin position="261"/>
        <end position="754"/>
    </location>
</feature>
<evidence type="ECO:0000256" key="6">
    <source>
        <dbReference type="ARBA" id="ARBA00022692"/>
    </source>
</evidence>
<protein>
    <submittedName>
        <fullName evidence="21">Iron complex outermembrane recepter protein</fullName>
    </submittedName>
</protein>
<keyword evidence="7 18" id="KW-0732">Signal</keyword>
<evidence type="ECO:0000256" key="11">
    <source>
        <dbReference type="ARBA" id="ARBA00023136"/>
    </source>
</evidence>
<keyword evidence="12" id="KW-0675">Receptor</keyword>
<feature type="domain" description="TonB-dependent receptor plug" evidence="20">
    <location>
        <begin position="87"/>
        <end position="184"/>
    </location>
</feature>
<keyword evidence="4 14" id="KW-1134">Transmembrane beta strand</keyword>
<evidence type="ECO:0000256" key="8">
    <source>
        <dbReference type="ARBA" id="ARBA00023004"/>
    </source>
</evidence>
<dbReference type="EMBL" id="FOSN01000015">
    <property type="protein sequence ID" value="SFK69446.1"/>
    <property type="molecule type" value="Genomic_DNA"/>
</dbReference>
<keyword evidence="5" id="KW-0410">Iron transport</keyword>
<evidence type="ECO:0000256" key="17">
    <source>
        <dbReference type="SAM" id="MobiDB-lite"/>
    </source>
</evidence>
<evidence type="ECO:0000256" key="10">
    <source>
        <dbReference type="ARBA" id="ARBA00023077"/>
    </source>
</evidence>
<dbReference type="InterPro" id="IPR036942">
    <property type="entry name" value="Beta-barrel_TonB_sf"/>
</dbReference>
<evidence type="ECO:0000256" key="1">
    <source>
        <dbReference type="ARBA" id="ARBA00004571"/>
    </source>
</evidence>
<dbReference type="InterPro" id="IPR000531">
    <property type="entry name" value="Beta-barrel_TonB"/>
</dbReference>
<dbReference type="NCBIfam" id="TIGR01783">
    <property type="entry name" value="TonB-siderophor"/>
    <property type="match status" value="1"/>
</dbReference>
<dbReference type="InterPro" id="IPR039426">
    <property type="entry name" value="TonB-dep_rcpt-like"/>
</dbReference>
<dbReference type="GO" id="GO:0038023">
    <property type="term" value="F:signaling receptor activity"/>
    <property type="evidence" value="ECO:0007669"/>
    <property type="project" value="InterPro"/>
</dbReference>
<feature type="compositionally biased region" description="Gly residues" evidence="17">
    <location>
        <begin position="50"/>
        <end position="60"/>
    </location>
</feature>
<evidence type="ECO:0000313" key="21">
    <source>
        <dbReference type="EMBL" id="SFK69446.1"/>
    </source>
</evidence>
<evidence type="ECO:0000256" key="14">
    <source>
        <dbReference type="PROSITE-ProRule" id="PRU01360"/>
    </source>
</evidence>
<sequence length="794" mass="84873">MSHSSETRAAVLLAALSMTAPVPAPAQTAGDSSLVLPEVSGSASTAPAGGAAGEGGGAGAGPPLSPSEKAGYSAPPVASSAKIDVPQFDLPISIQTVPEQVITDQNALSLADTIQNVSGVRSNSNNVEGYVYNIRGFTTTNVFRNGLLVGTAIPQSYDTSNLTAVEVLKGPASFLFGRADPGGVINRVTKKPLDTPYYSLTQEFGSFNLWRTVVDMTGPVAIPGIADKSVSYRFSGSYQNGGDFTDFINNQNIFLAPSVSWQIDPATKFTVEAEYNHQNAQSNVGQPAIGSLPPYFPAPIPAYRSFGEPNEPPDTVRSSLISYDFKHNFNSDWAIENRFLAARATITKADLGGDPFGSPDPVLNSFNRNIVYQKLTGTNYSTNLDLTGKFYVLGARNDVLIGADYFYSYYNYILGGNGNYPINIYNPVYGGVPTSAFYDVASLIWQRSADNFTEFASNANKDLGVYAQDSITLFDNLHILLGGRYDLADVRSGVDSTDFSNYPDLIQPTFGQGYANFGKAQNIHNQAFSPRVGVNFQPVPWLSFYGSYTKSFGANNGVSALGVPLAPEIAEGWEGGVKAELLDHRLTGTLAFFNITKSNYFTPNQSSIDPFAGRGIGLVRSTGVELDVLGKLTDEWSIIASYAHIDARVVNDLPSNFCPPGSPDTCVASTSYVGNSLNSYAPDSGSVWLTYAVPPDALLHGWTFGGGVFAAGNRWGDDANTFILPAYARLDAMAKYQFNAGGARWTAQINLKNIANATYYEGNDAFFNNTGAAARFGVFPGAPRAVTASLRVEF</sequence>
<keyword evidence="13 14" id="KW-0998">Cell outer membrane</keyword>
<keyword evidence="8" id="KW-0408">Iron</keyword>
<evidence type="ECO:0000256" key="4">
    <source>
        <dbReference type="ARBA" id="ARBA00022452"/>
    </source>
</evidence>
<feature type="short sequence motif" description="TonB C-terminal box" evidence="15">
    <location>
        <begin position="777"/>
        <end position="794"/>
    </location>
</feature>
<evidence type="ECO:0000256" key="15">
    <source>
        <dbReference type="PROSITE-ProRule" id="PRU10144"/>
    </source>
</evidence>
<dbReference type="InterPro" id="IPR037066">
    <property type="entry name" value="Plug_dom_sf"/>
</dbReference>
<dbReference type="RefSeq" id="WP_139223654.1">
    <property type="nucleotide sequence ID" value="NZ_FOSN01000015.1"/>
</dbReference>
<dbReference type="InterPro" id="IPR012910">
    <property type="entry name" value="Plug_dom"/>
</dbReference>
<evidence type="ECO:0000313" key="22">
    <source>
        <dbReference type="Proteomes" id="UP000198755"/>
    </source>
</evidence>
<feature type="compositionally biased region" description="Low complexity" evidence="17">
    <location>
        <begin position="40"/>
        <end position="49"/>
    </location>
</feature>
<dbReference type="InterPro" id="IPR010105">
    <property type="entry name" value="TonB_sidphr_rcpt"/>
</dbReference>
<evidence type="ECO:0000259" key="19">
    <source>
        <dbReference type="Pfam" id="PF00593"/>
    </source>
</evidence>
<evidence type="ECO:0000256" key="5">
    <source>
        <dbReference type="ARBA" id="ARBA00022496"/>
    </source>
</evidence>
<dbReference type="Gene3D" id="2.40.170.20">
    <property type="entry name" value="TonB-dependent receptor, beta-barrel domain"/>
    <property type="match status" value="1"/>
</dbReference>
<keyword evidence="6 14" id="KW-0812">Transmembrane</keyword>
<keyword evidence="9" id="KW-0406">Ion transport</keyword>
<reference evidence="21 22" key="1">
    <citation type="submission" date="2016-10" db="EMBL/GenBank/DDBJ databases">
        <authorList>
            <person name="de Groot N.N."/>
        </authorList>
    </citation>
    <scope>NUCLEOTIDE SEQUENCE [LARGE SCALE GENOMIC DNA]</scope>
    <source>
        <strain evidence="21 22">NE2</strain>
    </source>
</reference>
<dbReference type="PANTHER" id="PTHR32552">
    <property type="entry name" value="FERRICHROME IRON RECEPTOR-RELATED"/>
    <property type="match status" value="1"/>
</dbReference>
<dbReference type="Pfam" id="PF00593">
    <property type="entry name" value="TonB_dep_Rec_b-barrel"/>
    <property type="match status" value="1"/>
</dbReference>
<feature type="chain" id="PRO_5011647401" evidence="18">
    <location>
        <begin position="27"/>
        <end position="794"/>
    </location>
</feature>
<dbReference type="SUPFAM" id="SSF56935">
    <property type="entry name" value="Porins"/>
    <property type="match status" value="1"/>
</dbReference>
<dbReference type="GO" id="GO:0009279">
    <property type="term" value="C:cell outer membrane"/>
    <property type="evidence" value="ECO:0007669"/>
    <property type="project" value="UniProtKB-SubCell"/>
</dbReference>
<comment type="subcellular location">
    <subcellularLocation>
        <location evidence="1 14">Cell outer membrane</location>
        <topology evidence="1 14">Multi-pass membrane protein</topology>
    </subcellularLocation>
</comment>
<dbReference type="PROSITE" id="PS01156">
    <property type="entry name" value="TONB_DEPENDENT_REC_2"/>
    <property type="match status" value="1"/>
</dbReference>
<keyword evidence="10 16" id="KW-0798">TonB box</keyword>
<comment type="similarity">
    <text evidence="2 14 16">Belongs to the TonB-dependent receptor family.</text>
</comment>
<dbReference type="AlphaFoldDB" id="A0A1I4BN84"/>
<dbReference type="PROSITE" id="PS52016">
    <property type="entry name" value="TONB_DEPENDENT_REC_3"/>
    <property type="match status" value="1"/>
</dbReference>
<evidence type="ECO:0000256" key="2">
    <source>
        <dbReference type="ARBA" id="ARBA00009810"/>
    </source>
</evidence>